<protein>
    <submittedName>
        <fullName evidence="1">Uncharacterized protein</fullName>
    </submittedName>
</protein>
<accession>A0A7G8Q4L8</accession>
<reference evidence="1 2" key="1">
    <citation type="submission" date="2020-08" db="EMBL/GenBank/DDBJ databases">
        <title>Dyella sp. G9 isolated from forest soil.</title>
        <authorList>
            <person name="Fu J."/>
            <person name="Qiu L."/>
        </authorList>
    </citation>
    <scope>NUCLEOTIDE SEQUENCE [LARGE SCALE GENOMIC DNA]</scope>
    <source>
        <strain evidence="1 2">G9</strain>
    </source>
</reference>
<proteinExistence type="predicted"/>
<dbReference type="Proteomes" id="UP000515873">
    <property type="component" value="Chromosome"/>
</dbReference>
<dbReference type="AlphaFoldDB" id="A0A7G8Q4L8"/>
<organism evidence="1 2">
    <name type="scientific">Dyella telluris</name>
    <dbReference type="NCBI Taxonomy" id="2763498"/>
    <lineage>
        <taxon>Bacteria</taxon>
        <taxon>Pseudomonadati</taxon>
        <taxon>Pseudomonadota</taxon>
        <taxon>Gammaproteobacteria</taxon>
        <taxon>Lysobacterales</taxon>
        <taxon>Rhodanobacteraceae</taxon>
        <taxon>Dyella</taxon>
    </lineage>
</organism>
<dbReference type="EMBL" id="CP060412">
    <property type="protein sequence ID" value="QNK01726.1"/>
    <property type="molecule type" value="Genomic_DNA"/>
</dbReference>
<evidence type="ECO:0000313" key="2">
    <source>
        <dbReference type="Proteomes" id="UP000515873"/>
    </source>
</evidence>
<dbReference type="KEGG" id="dtl:H8F01_00655"/>
<keyword evidence="2" id="KW-1185">Reference proteome</keyword>
<name>A0A7G8Q4L8_9GAMM</name>
<sequence length="67" mass="7752">MIPDAARTDVIEHFHRLPITHYAERIEQGEALEGNDLKRAKRIVKRYLGQLSVLANISESRRILEGR</sequence>
<gene>
    <name evidence="1" type="ORF">H8F01_00655</name>
</gene>
<evidence type="ECO:0000313" key="1">
    <source>
        <dbReference type="EMBL" id="QNK01726.1"/>
    </source>
</evidence>